<dbReference type="EMBL" id="MLCA01000001">
    <property type="protein sequence ID" value="MEE7489881.1"/>
    <property type="molecule type" value="Genomic_DNA"/>
</dbReference>
<feature type="region of interest" description="Disordered" evidence="1">
    <location>
        <begin position="41"/>
        <end position="60"/>
    </location>
</feature>
<feature type="compositionally biased region" description="Basic residues" evidence="1">
    <location>
        <begin position="117"/>
        <end position="127"/>
    </location>
</feature>
<accession>A0ABU7TK60</accession>
<evidence type="ECO:0000256" key="1">
    <source>
        <dbReference type="SAM" id="MobiDB-lite"/>
    </source>
</evidence>
<reference evidence="2 3" key="1">
    <citation type="journal article" date="2012" name="Genet. Mol. Biol.">
        <title>Analysis of 16S rRNA and mxaF genes revealing insights into Methylobacterium niche-specific plant association.</title>
        <authorList>
            <person name="Dourado M.N."/>
            <person name="Andreote F.D."/>
            <person name="Dini-Andreote F."/>
            <person name="Conti R."/>
            <person name="Araujo J.M."/>
            <person name="Araujo W.L."/>
        </authorList>
    </citation>
    <scope>NUCLEOTIDE SEQUENCE [LARGE SCALE GENOMIC DNA]</scope>
    <source>
        <strain evidence="2 3">TC3-10</strain>
    </source>
</reference>
<feature type="compositionally biased region" description="Low complexity" evidence="1">
    <location>
        <begin position="90"/>
        <end position="107"/>
    </location>
</feature>
<gene>
    <name evidence="2" type="ORF">MOTC310_05115</name>
</gene>
<name>A0ABU7TK60_9HYPH</name>
<feature type="compositionally biased region" description="Low complexity" evidence="1">
    <location>
        <begin position="135"/>
        <end position="179"/>
    </location>
</feature>
<evidence type="ECO:0000313" key="2">
    <source>
        <dbReference type="EMBL" id="MEE7489881.1"/>
    </source>
</evidence>
<dbReference type="RefSeq" id="WP_331301014.1">
    <property type="nucleotide sequence ID" value="NZ_MLCA01000001.1"/>
</dbReference>
<evidence type="ECO:0000313" key="3">
    <source>
        <dbReference type="Proteomes" id="UP001355206"/>
    </source>
</evidence>
<organism evidence="2 3">
    <name type="scientific">Methylobacterium oryzae</name>
    <dbReference type="NCBI Taxonomy" id="334852"/>
    <lineage>
        <taxon>Bacteria</taxon>
        <taxon>Pseudomonadati</taxon>
        <taxon>Pseudomonadota</taxon>
        <taxon>Alphaproteobacteria</taxon>
        <taxon>Hyphomicrobiales</taxon>
        <taxon>Methylobacteriaceae</taxon>
        <taxon>Methylobacterium</taxon>
    </lineage>
</organism>
<keyword evidence="3" id="KW-1185">Reference proteome</keyword>
<sequence length="212" mass="20421">MSVNSVSGSSLQRDLVSALRQARAANAARLDVGTAAPATQQAGTQAAADGTASSSGTASTPALSNDLMASLLQLQSDFSQMGLQNGVTTPAEAAASADDTSTTGTAPDQAAAGATSVHHHRGHHGHRPASEAEQDGAAGQTGTATDASASASASTSATATADPATATADPATATDSGSDLQSFLQQVTKAVTAYAAGGPLGIAAALTSSTKA</sequence>
<dbReference type="Proteomes" id="UP001355206">
    <property type="component" value="Unassembled WGS sequence"/>
</dbReference>
<comment type="caution">
    <text evidence="2">The sequence shown here is derived from an EMBL/GenBank/DDBJ whole genome shotgun (WGS) entry which is preliminary data.</text>
</comment>
<feature type="region of interest" description="Disordered" evidence="1">
    <location>
        <begin position="90"/>
        <end position="180"/>
    </location>
</feature>
<proteinExistence type="predicted"/>
<protein>
    <submittedName>
        <fullName evidence="2">Cell wall anchor protein</fullName>
    </submittedName>
</protein>